<accession>A0A2T0BPQ3</accession>
<keyword evidence="1" id="KW-0812">Transmembrane</keyword>
<evidence type="ECO:0000313" key="2">
    <source>
        <dbReference type="EMBL" id="PRR85853.1"/>
    </source>
</evidence>
<name>A0A2T0BPQ3_9CLOT</name>
<keyword evidence="3" id="KW-1185">Reference proteome</keyword>
<protein>
    <submittedName>
        <fullName evidence="2">Uncharacterized protein</fullName>
    </submittedName>
</protein>
<comment type="caution">
    <text evidence="2">The sequence shown here is derived from an EMBL/GenBank/DDBJ whole genome shotgun (WGS) entry which is preliminary data.</text>
</comment>
<proteinExistence type="predicted"/>
<feature type="transmembrane region" description="Helical" evidence="1">
    <location>
        <begin position="36"/>
        <end position="54"/>
    </location>
</feature>
<gene>
    <name evidence="2" type="ORF">CLLU_11950</name>
</gene>
<dbReference type="EMBL" id="PVXP01000011">
    <property type="protein sequence ID" value="PRR85853.1"/>
    <property type="molecule type" value="Genomic_DNA"/>
</dbReference>
<sequence length="58" mass="6461">MKSILLLILFLVLGIGLTCSGIYYSIKEKNDNESKKVYKICIGIGILFIIISIIKISL</sequence>
<evidence type="ECO:0000313" key="3">
    <source>
        <dbReference type="Proteomes" id="UP000237798"/>
    </source>
</evidence>
<reference evidence="2 3" key="1">
    <citation type="submission" date="2018-03" db="EMBL/GenBank/DDBJ databases">
        <title>Genome sequence of Clostridium luticellarii DSM 29923.</title>
        <authorList>
            <person name="Poehlein A."/>
            <person name="Daniel R."/>
        </authorList>
    </citation>
    <scope>NUCLEOTIDE SEQUENCE [LARGE SCALE GENOMIC DNA]</scope>
    <source>
        <strain evidence="2 3">DSM 29923</strain>
    </source>
</reference>
<organism evidence="2 3">
    <name type="scientific">Clostridium luticellarii</name>
    <dbReference type="NCBI Taxonomy" id="1691940"/>
    <lineage>
        <taxon>Bacteria</taxon>
        <taxon>Bacillati</taxon>
        <taxon>Bacillota</taxon>
        <taxon>Clostridia</taxon>
        <taxon>Eubacteriales</taxon>
        <taxon>Clostridiaceae</taxon>
        <taxon>Clostridium</taxon>
    </lineage>
</organism>
<keyword evidence="1" id="KW-1133">Transmembrane helix</keyword>
<dbReference type="AlphaFoldDB" id="A0A2T0BPQ3"/>
<dbReference type="Proteomes" id="UP000237798">
    <property type="component" value="Unassembled WGS sequence"/>
</dbReference>
<keyword evidence="1" id="KW-0472">Membrane</keyword>
<evidence type="ECO:0000256" key="1">
    <source>
        <dbReference type="SAM" id="Phobius"/>
    </source>
</evidence>